<feature type="region of interest" description="Disordered" evidence="1">
    <location>
        <begin position="260"/>
        <end position="285"/>
    </location>
</feature>
<proteinExistence type="predicted"/>
<gene>
    <name evidence="2" type="ORF">IM787_13455</name>
</gene>
<evidence type="ECO:0008006" key="4">
    <source>
        <dbReference type="Google" id="ProtNLM"/>
    </source>
</evidence>
<dbReference type="Proteomes" id="UP000806285">
    <property type="component" value="Unassembled WGS sequence"/>
</dbReference>
<accession>A0ABR9S4W3</accession>
<dbReference type="EMBL" id="JADDIV010000004">
    <property type="protein sequence ID" value="MBE7368560.1"/>
    <property type="molecule type" value="Genomic_DNA"/>
</dbReference>
<keyword evidence="3" id="KW-1185">Reference proteome</keyword>
<sequence>MASLSRITCHAVHDMPPAARETLARELFAVHCQIFSGLAFEAFRDYVIERPAFRTWIYVKHNGAGSLVGYTSMHAFHMRVAGRASTVIRMEAGTLRAARGRDLTMVYAVLRLLRLWASEPWRRFCIFAALTHPSSYTFLSHYAPVIYPHASREIPANVMQRMEELAQAFELERIDPANPLLRRVDWVTLESAEERTRWHTSRRPDTRFYVTNNPGYESGHGLLTYIPFNGAILVRSLVRFLVGRAGRIARLVFGDQRAAVPAPSAAPQKAPPAGAEWAHTRPPSL</sequence>
<reference evidence="2 3" key="1">
    <citation type="submission" date="2020-10" db="EMBL/GenBank/DDBJ databases">
        <title>Ramlibacter sp. HM2 16S ribosomal RNA gene Genome sequencing and assembly.</title>
        <authorList>
            <person name="Kang M."/>
        </authorList>
    </citation>
    <scope>NUCLEOTIDE SEQUENCE [LARGE SCALE GENOMIC DNA]</scope>
    <source>
        <strain evidence="2 3">HM2</strain>
    </source>
</reference>
<feature type="compositionally biased region" description="Low complexity" evidence="1">
    <location>
        <begin position="260"/>
        <end position="275"/>
    </location>
</feature>
<evidence type="ECO:0000313" key="2">
    <source>
        <dbReference type="EMBL" id="MBE7368560.1"/>
    </source>
</evidence>
<organism evidence="2 3">
    <name type="scientific">Ramlibacter pallidus</name>
    <dbReference type="NCBI Taxonomy" id="2780087"/>
    <lineage>
        <taxon>Bacteria</taxon>
        <taxon>Pseudomonadati</taxon>
        <taxon>Pseudomonadota</taxon>
        <taxon>Betaproteobacteria</taxon>
        <taxon>Burkholderiales</taxon>
        <taxon>Comamonadaceae</taxon>
        <taxon>Ramlibacter</taxon>
    </lineage>
</organism>
<protein>
    <recommendedName>
        <fullName evidence="4">GNAT family N-acetyltransferase</fullName>
    </recommendedName>
</protein>
<dbReference type="RefSeq" id="WP_193677201.1">
    <property type="nucleotide sequence ID" value="NZ_JADDIV010000004.1"/>
</dbReference>
<evidence type="ECO:0000313" key="3">
    <source>
        <dbReference type="Proteomes" id="UP000806285"/>
    </source>
</evidence>
<evidence type="ECO:0000256" key="1">
    <source>
        <dbReference type="SAM" id="MobiDB-lite"/>
    </source>
</evidence>
<comment type="caution">
    <text evidence="2">The sequence shown here is derived from an EMBL/GenBank/DDBJ whole genome shotgun (WGS) entry which is preliminary data.</text>
</comment>
<name>A0ABR9S4W3_9BURK</name>